<dbReference type="HOGENOM" id="CLU_049479_0_0_1"/>
<keyword evidence="4" id="KW-1185">Reference proteome</keyword>
<dbReference type="Pfam" id="PF00010">
    <property type="entry name" value="HLH"/>
    <property type="match status" value="1"/>
</dbReference>
<dbReference type="InterPro" id="IPR036638">
    <property type="entry name" value="HLH_DNA-bd_sf"/>
</dbReference>
<feature type="region of interest" description="Disordered" evidence="1">
    <location>
        <begin position="1"/>
        <end position="104"/>
    </location>
</feature>
<dbReference type="InParanoid" id="A0A0C3DEK0"/>
<evidence type="ECO:0000256" key="1">
    <source>
        <dbReference type="SAM" id="MobiDB-lite"/>
    </source>
</evidence>
<feature type="compositionally biased region" description="Basic and acidic residues" evidence="1">
    <location>
        <begin position="128"/>
        <end position="137"/>
    </location>
</feature>
<proteinExistence type="predicted"/>
<dbReference type="SMART" id="SM00353">
    <property type="entry name" value="HLH"/>
    <property type="match status" value="1"/>
</dbReference>
<reference evidence="4" key="2">
    <citation type="submission" date="2015-01" db="EMBL/GenBank/DDBJ databases">
        <title>Evolutionary Origins and Diversification of the Mycorrhizal Mutualists.</title>
        <authorList>
            <consortium name="DOE Joint Genome Institute"/>
            <consortium name="Mycorrhizal Genomics Consortium"/>
            <person name="Kohler A."/>
            <person name="Kuo A."/>
            <person name="Nagy L.G."/>
            <person name="Floudas D."/>
            <person name="Copeland A."/>
            <person name="Barry K.W."/>
            <person name="Cichocki N."/>
            <person name="Veneault-Fourrey C."/>
            <person name="LaButti K."/>
            <person name="Lindquist E.A."/>
            <person name="Lipzen A."/>
            <person name="Lundell T."/>
            <person name="Morin E."/>
            <person name="Murat C."/>
            <person name="Riley R."/>
            <person name="Ohm R."/>
            <person name="Sun H."/>
            <person name="Tunlid A."/>
            <person name="Henrissat B."/>
            <person name="Grigoriev I.V."/>
            <person name="Hibbett D.S."/>
            <person name="Martin F."/>
        </authorList>
    </citation>
    <scope>NUCLEOTIDE SEQUENCE [LARGE SCALE GENOMIC DNA]</scope>
    <source>
        <strain evidence="4">Foug A</strain>
    </source>
</reference>
<gene>
    <name evidence="3" type="ORF">SCLCIDRAFT_31039</name>
</gene>
<dbReference type="STRING" id="1036808.A0A0C3DEK0"/>
<sequence length="510" mass="53899">MFPFRPIAPALPSPSLPARDPSPMDLYAASCNPARRAKRARPDDSPPYPHPVRDSPSPSTDNPDDAPYDIPQPSPPKRRGRKPGTISRAAREAQRKINHSLIEKARRTKINDALATLRKLVPAHYKRSSADDHHHQDESDDDQDNGINRSKQQKSKGSGEKEFKLEILVRTVAYLQDLTERAESLERDGCPHCSKSISSLRDGGPLRRTDEPVAAPPPPAAPASTSRLPSISTWLPTLTPSQSPSCDLPVPSPSPCARSAIASVGANISSHQLPTPPGTSAAFTSSSTVVGVLPALTLPSPRTLLPSARSLHGLLHPTPGTHGTNANIGISSGGKNKGSPAASPVYTPEDETAASLLLRMSTSSNATSPTLSTSPQTCLNRLRSSSSASLTSMWLNPAVDVGYGGGGGGVASRSDAESGPRDTRSALTPSRLLGLATRRSERSLESLTNRLWISESVALFTPPCIALIRIAGLFSLAAGPPRTAPRNPPAKLFAFYSLVDGYNGMVASAS</sequence>
<name>A0A0C3DEK0_9AGAM</name>
<dbReference type="AlphaFoldDB" id="A0A0C3DEK0"/>
<dbReference type="GO" id="GO:0046983">
    <property type="term" value="F:protein dimerization activity"/>
    <property type="evidence" value="ECO:0007669"/>
    <property type="project" value="InterPro"/>
</dbReference>
<feature type="compositionally biased region" description="Basic and acidic residues" evidence="1">
    <location>
        <begin position="414"/>
        <end position="424"/>
    </location>
</feature>
<evidence type="ECO:0000259" key="2">
    <source>
        <dbReference type="PROSITE" id="PS50888"/>
    </source>
</evidence>
<feature type="domain" description="BHLH" evidence="2">
    <location>
        <begin position="94"/>
        <end position="178"/>
    </location>
</feature>
<dbReference type="InterPro" id="IPR011598">
    <property type="entry name" value="bHLH_dom"/>
</dbReference>
<feature type="compositionally biased region" description="Basic and acidic residues" evidence="1">
    <location>
        <begin position="89"/>
        <end position="104"/>
    </location>
</feature>
<dbReference type="Proteomes" id="UP000053989">
    <property type="component" value="Unassembled WGS sequence"/>
</dbReference>
<evidence type="ECO:0000313" key="3">
    <source>
        <dbReference type="EMBL" id="KIM54516.1"/>
    </source>
</evidence>
<dbReference type="OrthoDB" id="690068at2759"/>
<dbReference type="Gene3D" id="4.10.280.10">
    <property type="entry name" value="Helix-loop-helix DNA-binding domain"/>
    <property type="match status" value="1"/>
</dbReference>
<feature type="region of interest" description="Disordered" evidence="1">
    <location>
        <begin position="183"/>
        <end position="228"/>
    </location>
</feature>
<dbReference type="PANTHER" id="PTHR46266">
    <property type="entry name" value="TRANSCRIPTION FACTOR TT8"/>
    <property type="match status" value="1"/>
</dbReference>
<protein>
    <recommendedName>
        <fullName evidence="2">BHLH domain-containing protein</fullName>
    </recommendedName>
</protein>
<evidence type="ECO:0000313" key="4">
    <source>
        <dbReference type="Proteomes" id="UP000053989"/>
    </source>
</evidence>
<dbReference type="PROSITE" id="PS50888">
    <property type="entry name" value="BHLH"/>
    <property type="match status" value="1"/>
</dbReference>
<feature type="region of interest" description="Disordered" evidence="1">
    <location>
        <begin position="406"/>
        <end position="426"/>
    </location>
</feature>
<feature type="region of interest" description="Disordered" evidence="1">
    <location>
        <begin position="317"/>
        <end position="347"/>
    </location>
</feature>
<reference evidence="3 4" key="1">
    <citation type="submission" date="2014-04" db="EMBL/GenBank/DDBJ databases">
        <authorList>
            <consortium name="DOE Joint Genome Institute"/>
            <person name="Kuo A."/>
            <person name="Kohler A."/>
            <person name="Nagy L.G."/>
            <person name="Floudas D."/>
            <person name="Copeland A."/>
            <person name="Barry K.W."/>
            <person name="Cichocki N."/>
            <person name="Veneault-Fourrey C."/>
            <person name="LaButti K."/>
            <person name="Lindquist E.A."/>
            <person name="Lipzen A."/>
            <person name="Lundell T."/>
            <person name="Morin E."/>
            <person name="Murat C."/>
            <person name="Sun H."/>
            <person name="Tunlid A."/>
            <person name="Henrissat B."/>
            <person name="Grigoriev I.V."/>
            <person name="Hibbett D.S."/>
            <person name="Martin F."/>
            <person name="Nordberg H.P."/>
            <person name="Cantor M.N."/>
            <person name="Hua S.X."/>
        </authorList>
    </citation>
    <scope>NUCLEOTIDE SEQUENCE [LARGE SCALE GENOMIC DNA]</scope>
    <source>
        <strain evidence="3 4">Foug A</strain>
    </source>
</reference>
<accession>A0A0C3DEK0</accession>
<feature type="region of interest" description="Disordered" evidence="1">
    <location>
        <begin position="125"/>
        <end position="161"/>
    </location>
</feature>
<dbReference type="PANTHER" id="PTHR46266:SF4">
    <property type="entry name" value="TRANSCRIPTION FACTOR TT8"/>
    <property type="match status" value="1"/>
</dbReference>
<dbReference type="EMBL" id="KN822153">
    <property type="protein sequence ID" value="KIM54516.1"/>
    <property type="molecule type" value="Genomic_DNA"/>
</dbReference>
<dbReference type="SUPFAM" id="SSF47459">
    <property type="entry name" value="HLH, helix-loop-helix DNA-binding domain"/>
    <property type="match status" value="1"/>
</dbReference>
<organism evidence="3 4">
    <name type="scientific">Scleroderma citrinum Foug A</name>
    <dbReference type="NCBI Taxonomy" id="1036808"/>
    <lineage>
        <taxon>Eukaryota</taxon>
        <taxon>Fungi</taxon>
        <taxon>Dikarya</taxon>
        <taxon>Basidiomycota</taxon>
        <taxon>Agaricomycotina</taxon>
        <taxon>Agaricomycetes</taxon>
        <taxon>Agaricomycetidae</taxon>
        <taxon>Boletales</taxon>
        <taxon>Sclerodermatineae</taxon>
        <taxon>Sclerodermataceae</taxon>
        <taxon>Scleroderma</taxon>
    </lineage>
</organism>